<dbReference type="AlphaFoldDB" id="A0A2S2DEE1"/>
<dbReference type="Gene3D" id="3.40.630.30">
    <property type="match status" value="1"/>
</dbReference>
<proteinExistence type="predicted"/>
<evidence type="ECO:0000259" key="3">
    <source>
        <dbReference type="PROSITE" id="PS51186"/>
    </source>
</evidence>
<evidence type="ECO:0000256" key="2">
    <source>
        <dbReference type="ARBA" id="ARBA00023315"/>
    </source>
</evidence>
<dbReference type="OrthoDB" id="27442at2"/>
<dbReference type="GO" id="GO:0016747">
    <property type="term" value="F:acyltransferase activity, transferring groups other than amino-acyl groups"/>
    <property type="evidence" value="ECO:0007669"/>
    <property type="project" value="InterPro"/>
</dbReference>
<dbReference type="KEGG" id="mtim:DIR46_04125"/>
<organism evidence="4 5">
    <name type="scientific">Massilia oculi</name>
    <dbReference type="NCBI Taxonomy" id="945844"/>
    <lineage>
        <taxon>Bacteria</taxon>
        <taxon>Pseudomonadati</taxon>
        <taxon>Pseudomonadota</taxon>
        <taxon>Betaproteobacteria</taxon>
        <taxon>Burkholderiales</taxon>
        <taxon>Oxalobacteraceae</taxon>
        <taxon>Telluria group</taxon>
        <taxon>Massilia</taxon>
    </lineage>
</organism>
<keyword evidence="5" id="KW-1185">Reference proteome</keyword>
<dbReference type="InterPro" id="IPR016181">
    <property type="entry name" value="Acyl_CoA_acyltransferase"/>
</dbReference>
<dbReference type="PROSITE" id="PS51186">
    <property type="entry name" value="GNAT"/>
    <property type="match status" value="1"/>
</dbReference>
<dbReference type="Proteomes" id="UP000245820">
    <property type="component" value="Chromosome"/>
</dbReference>
<protein>
    <recommendedName>
        <fullName evidence="3">N-acetyltransferase domain-containing protein</fullName>
    </recommendedName>
</protein>
<dbReference type="InterPro" id="IPR050832">
    <property type="entry name" value="Bact_Acetyltransf"/>
</dbReference>
<dbReference type="EMBL" id="CP029343">
    <property type="protein sequence ID" value="AWL03704.1"/>
    <property type="molecule type" value="Genomic_DNA"/>
</dbReference>
<keyword evidence="1" id="KW-0808">Transferase</keyword>
<dbReference type="InterPro" id="IPR000182">
    <property type="entry name" value="GNAT_dom"/>
</dbReference>
<dbReference type="CDD" id="cd04301">
    <property type="entry name" value="NAT_SF"/>
    <property type="match status" value="1"/>
</dbReference>
<evidence type="ECO:0000313" key="5">
    <source>
        <dbReference type="Proteomes" id="UP000245820"/>
    </source>
</evidence>
<gene>
    <name evidence="4" type="ORF">DIR46_04125</name>
</gene>
<dbReference type="Pfam" id="PF00583">
    <property type="entry name" value="Acetyltransf_1"/>
    <property type="match status" value="1"/>
</dbReference>
<dbReference type="PANTHER" id="PTHR43877">
    <property type="entry name" value="AMINOALKYLPHOSPHONATE N-ACETYLTRANSFERASE-RELATED-RELATED"/>
    <property type="match status" value="1"/>
</dbReference>
<evidence type="ECO:0000313" key="4">
    <source>
        <dbReference type="EMBL" id="AWL03704.1"/>
    </source>
</evidence>
<keyword evidence="2" id="KW-0012">Acyltransferase</keyword>
<evidence type="ECO:0000256" key="1">
    <source>
        <dbReference type="ARBA" id="ARBA00022679"/>
    </source>
</evidence>
<feature type="domain" description="N-acetyltransferase" evidence="3">
    <location>
        <begin position="6"/>
        <end position="153"/>
    </location>
</feature>
<name>A0A2S2DEE1_9BURK</name>
<accession>A0A2S2DEE1</accession>
<dbReference type="SUPFAM" id="SSF55729">
    <property type="entry name" value="Acyl-CoA N-acyltransferases (Nat)"/>
    <property type="match status" value="1"/>
</dbReference>
<reference evidence="4 5" key="1">
    <citation type="submission" date="2018-05" db="EMBL/GenBank/DDBJ databases">
        <title>Complete genome sequence of Massilia oculi sp. nov. CCUG 43427T (=DSM 26321T), the type strain of M. oculi, and comparison with genome sequences of other Massilia strains.</title>
        <authorList>
            <person name="Zhu B."/>
        </authorList>
    </citation>
    <scope>NUCLEOTIDE SEQUENCE [LARGE SCALE GENOMIC DNA]</scope>
    <source>
        <strain evidence="4 5">CCUG 43427</strain>
    </source>
</reference>
<sequence>MGMRPAFIRRATLDDVAALVGIEDASFPGNRLDRRRFRYLLASAQVALLVDADDDTSLRGYVLLLFRANSTIARLYSIATHPAHLGRGVGARLVDAAERQARALGHTCLRLEIRADNTASLALFRGRGYREFGRHAAYYHDGMDALRLQKPLAPRIPGGAFTG</sequence>